<protein>
    <submittedName>
        <fullName evidence="2">Uncharacterized protein</fullName>
    </submittedName>
</protein>
<name>A0A2W5VKA2_9CAUL</name>
<feature type="region of interest" description="Disordered" evidence="1">
    <location>
        <begin position="144"/>
        <end position="164"/>
    </location>
</feature>
<comment type="caution">
    <text evidence="2">The sequence shown here is derived from an EMBL/GenBank/DDBJ whole genome shotgun (WGS) entry which is preliminary data.</text>
</comment>
<sequence length="286" mass="31235">MAADLEQTDSVFDFLYVDHRRLSILLTQFGVDGVLTELVRGSEDAAETGGGVSLAVGKADHKRSGKTSLARKFDPRWLLPLNFLDTAQGWLCPDVIDARVGQLVLLKVGVGVIDVGFMKRLWEIPFVQQSIAATIPQENLADLPVNRAARRRDKSGPKGTDTSPLTDFVGSLMGMMPHAVQATFVTEKGEVLWGTLDEEHLTGSATDIMLKHGHTLAGEWHLVGILDAMPKGSSFEELRNRVEIEQSGSQLFGILQHFGPMLELGYSRPPHAYGVTPLIVMRAIAP</sequence>
<gene>
    <name evidence="2" type="ORF">DI526_01280</name>
</gene>
<proteinExistence type="predicted"/>
<evidence type="ECO:0000313" key="3">
    <source>
        <dbReference type="Proteomes" id="UP000249393"/>
    </source>
</evidence>
<reference evidence="2 3" key="1">
    <citation type="submission" date="2017-08" db="EMBL/GenBank/DDBJ databases">
        <title>Infants hospitalized years apart are colonized by the same room-sourced microbial strains.</title>
        <authorList>
            <person name="Brooks B."/>
            <person name="Olm M.R."/>
            <person name="Firek B.A."/>
            <person name="Baker R."/>
            <person name="Thomas B.C."/>
            <person name="Morowitz M.J."/>
            <person name="Banfield J.F."/>
        </authorList>
    </citation>
    <scope>NUCLEOTIDE SEQUENCE [LARGE SCALE GENOMIC DNA]</scope>
    <source>
        <strain evidence="2">S2_003_000_R2_4</strain>
    </source>
</reference>
<organism evidence="2 3">
    <name type="scientific">Caulobacter segnis</name>
    <dbReference type="NCBI Taxonomy" id="88688"/>
    <lineage>
        <taxon>Bacteria</taxon>
        <taxon>Pseudomonadati</taxon>
        <taxon>Pseudomonadota</taxon>
        <taxon>Alphaproteobacteria</taxon>
        <taxon>Caulobacterales</taxon>
        <taxon>Caulobacteraceae</taxon>
        <taxon>Caulobacter</taxon>
    </lineage>
</organism>
<evidence type="ECO:0000256" key="1">
    <source>
        <dbReference type="SAM" id="MobiDB-lite"/>
    </source>
</evidence>
<dbReference type="EMBL" id="QFQZ01000002">
    <property type="protein sequence ID" value="PZR37176.1"/>
    <property type="molecule type" value="Genomic_DNA"/>
</dbReference>
<accession>A0A2W5VKA2</accession>
<dbReference type="AlphaFoldDB" id="A0A2W5VKA2"/>
<dbReference type="RefSeq" id="WP_304273141.1">
    <property type="nucleotide sequence ID" value="NZ_QFQZ01000002.1"/>
</dbReference>
<dbReference type="Proteomes" id="UP000249393">
    <property type="component" value="Unassembled WGS sequence"/>
</dbReference>
<evidence type="ECO:0000313" key="2">
    <source>
        <dbReference type="EMBL" id="PZR37176.1"/>
    </source>
</evidence>